<dbReference type="GO" id="GO:0051287">
    <property type="term" value="F:NAD binding"/>
    <property type="evidence" value="ECO:0007669"/>
    <property type="project" value="InterPro"/>
</dbReference>
<dbReference type="RefSeq" id="WP_179408883.1">
    <property type="nucleotide sequence ID" value="NZ_BMGF01000015.1"/>
</dbReference>
<reference evidence="3 4" key="1">
    <citation type="submission" date="2020-07" db="EMBL/GenBank/DDBJ databases">
        <title>Genomic Encyclopedia of Type Strains, Phase IV (KMG-IV): sequencing the most valuable type-strain genomes for metagenomic binning, comparative biology and taxonomic classification.</title>
        <authorList>
            <person name="Goeker M."/>
        </authorList>
    </citation>
    <scope>NUCLEOTIDE SEQUENCE [LARGE SCALE GENOMIC DNA]</scope>
    <source>
        <strain evidence="3 4">DSM 29043</strain>
    </source>
</reference>
<dbReference type="InterPro" id="IPR006140">
    <property type="entry name" value="D-isomer_DH_NAD-bd"/>
</dbReference>
<dbReference type="EMBL" id="JACBZF010000013">
    <property type="protein sequence ID" value="NYH97116.1"/>
    <property type="molecule type" value="Genomic_DNA"/>
</dbReference>
<dbReference type="SUPFAM" id="SSF51735">
    <property type="entry name" value="NAD(P)-binding Rossmann-fold domains"/>
    <property type="match status" value="1"/>
</dbReference>
<sequence>MIALVHHGDEKRGRAWREVFAHDLPDVDFRCWPDIGNASEVRYLVAWTLDDEVMSMLPNLEILFSIGAGIDQLDIGKVPDHVRIVRMIEPGITQTMAEYVAMGVLALHRDLPRYVDDQRSGRWFPRKTLLCRERSVGLLGLGELGTAALAALAPFGFRLSGWSRTRRSIEGVECYAGPDEMDGFLARSEILVCLLPLTPDTRGILRRDLFEKLPRGASLLNAARGGHLINDDLVDALDNGRLSAALLDVCDPEPLPETHPFRGHPSIFVTPHVAGITRIETAVHSLIANLQREASGLSLAGEVDRSRGY</sequence>
<dbReference type="Gene3D" id="3.40.50.720">
    <property type="entry name" value="NAD(P)-binding Rossmann-like Domain"/>
    <property type="match status" value="2"/>
</dbReference>
<dbReference type="EC" id="1.1.1.79" evidence="3"/>
<protein>
    <submittedName>
        <fullName evidence="3">Glyoxylate/hydroxypyruvate reductase A</fullName>
        <ecNumber evidence="3">1.1.1.79</ecNumber>
        <ecNumber evidence="3">1.1.1.81</ecNumber>
    </submittedName>
</protein>
<keyword evidence="1 3" id="KW-0560">Oxidoreductase</keyword>
<dbReference type="InterPro" id="IPR050223">
    <property type="entry name" value="D-isomer_2-hydroxyacid_DH"/>
</dbReference>
<dbReference type="SUPFAM" id="SSF52283">
    <property type="entry name" value="Formate/glycerate dehydrogenase catalytic domain-like"/>
    <property type="match status" value="1"/>
</dbReference>
<keyword evidence="3" id="KW-0670">Pyruvate</keyword>
<comment type="caution">
    <text evidence="3">The sequence shown here is derived from an EMBL/GenBank/DDBJ whole genome shotgun (WGS) entry which is preliminary data.</text>
</comment>
<name>A0A7Z0BUH9_9SPHN</name>
<evidence type="ECO:0000313" key="4">
    <source>
        <dbReference type="Proteomes" id="UP000522081"/>
    </source>
</evidence>
<accession>A0A7Z0BUH9</accession>
<dbReference type="Pfam" id="PF02826">
    <property type="entry name" value="2-Hacid_dh_C"/>
    <property type="match status" value="1"/>
</dbReference>
<proteinExistence type="predicted"/>
<evidence type="ECO:0000256" key="1">
    <source>
        <dbReference type="ARBA" id="ARBA00023002"/>
    </source>
</evidence>
<dbReference type="EC" id="1.1.1.81" evidence="3"/>
<dbReference type="AlphaFoldDB" id="A0A7Z0BUH9"/>
<dbReference type="GO" id="GO:0016618">
    <property type="term" value="F:hydroxypyruvate reductase [NAD(P)H] activity"/>
    <property type="evidence" value="ECO:0007669"/>
    <property type="project" value="UniProtKB-EC"/>
</dbReference>
<dbReference type="GO" id="GO:0030267">
    <property type="term" value="F:glyoxylate reductase (NADPH) activity"/>
    <property type="evidence" value="ECO:0007669"/>
    <property type="project" value="UniProtKB-EC"/>
</dbReference>
<dbReference type="PANTHER" id="PTHR10996:SF114">
    <property type="entry name" value="GLYOXYLATE_HYDROXYPYRUVATE REDUCTASE A"/>
    <property type="match status" value="1"/>
</dbReference>
<gene>
    <name evidence="3" type="ORF">FHS75_003477</name>
</gene>
<keyword evidence="4" id="KW-1185">Reference proteome</keyword>
<dbReference type="InterPro" id="IPR036291">
    <property type="entry name" value="NAD(P)-bd_dom_sf"/>
</dbReference>
<dbReference type="CDD" id="cd12164">
    <property type="entry name" value="GDH_like_2"/>
    <property type="match status" value="1"/>
</dbReference>
<evidence type="ECO:0000313" key="3">
    <source>
        <dbReference type="EMBL" id="NYH97116.1"/>
    </source>
</evidence>
<evidence type="ECO:0000259" key="2">
    <source>
        <dbReference type="Pfam" id="PF02826"/>
    </source>
</evidence>
<dbReference type="GO" id="GO:0005829">
    <property type="term" value="C:cytosol"/>
    <property type="evidence" value="ECO:0007669"/>
    <property type="project" value="TreeGrafter"/>
</dbReference>
<feature type="domain" description="D-isomer specific 2-hydroxyacid dehydrogenase NAD-binding" evidence="2">
    <location>
        <begin position="103"/>
        <end position="274"/>
    </location>
</feature>
<organism evidence="3 4">
    <name type="scientific">Novosphingobium marinum</name>
    <dbReference type="NCBI Taxonomy" id="1514948"/>
    <lineage>
        <taxon>Bacteria</taxon>
        <taxon>Pseudomonadati</taxon>
        <taxon>Pseudomonadota</taxon>
        <taxon>Alphaproteobacteria</taxon>
        <taxon>Sphingomonadales</taxon>
        <taxon>Sphingomonadaceae</taxon>
        <taxon>Novosphingobium</taxon>
    </lineage>
</organism>
<dbReference type="Proteomes" id="UP000522081">
    <property type="component" value="Unassembled WGS sequence"/>
</dbReference>
<dbReference type="PANTHER" id="PTHR10996">
    <property type="entry name" value="2-HYDROXYACID DEHYDROGENASE-RELATED"/>
    <property type="match status" value="1"/>
</dbReference>